<name>M5TXR9_9BACT</name>
<evidence type="ECO:0000313" key="3">
    <source>
        <dbReference type="Proteomes" id="UP000011885"/>
    </source>
</evidence>
<evidence type="ECO:0000256" key="1">
    <source>
        <dbReference type="SAM" id="MobiDB-lite"/>
    </source>
</evidence>
<evidence type="ECO:0000313" key="2">
    <source>
        <dbReference type="EMBL" id="EMI53985.1"/>
    </source>
</evidence>
<keyword evidence="3" id="KW-1185">Reference proteome</keyword>
<dbReference type="EMBL" id="ANOH01000315">
    <property type="protein sequence ID" value="EMI53985.1"/>
    <property type="molecule type" value="Genomic_DNA"/>
</dbReference>
<dbReference type="AlphaFoldDB" id="M5TXR9"/>
<sequence length="49" mass="5528">MATNELPNRLKKRPHSDVGVRRGGNAHSRLFVLTLFMPRCFGRLAGGRH</sequence>
<feature type="region of interest" description="Disordered" evidence="1">
    <location>
        <begin position="1"/>
        <end position="21"/>
    </location>
</feature>
<gene>
    <name evidence="2" type="ORF">RSSM_04589</name>
</gene>
<dbReference type="Proteomes" id="UP000011885">
    <property type="component" value="Unassembled WGS sequence"/>
</dbReference>
<protein>
    <submittedName>
        <fullName evidence="2">Uncharacterized protein</fullName>
    </submittedName>
</protein>
<organism evidence="2 3">
    <name type="scientific">Rhodopirellula sallentina SM41</name>
    <dbReference type="NCBI Taxonomy" id="1263870"/>
    <lineage>
        <taxon>Bacteria</taxon>
        <taxon>Pseudomonadati</taxon>
        <taxon>Planctomycetota</taxon>
        <taxon>Planctomycetia</taxon>
        <taxon>Pirellulales</taxon>
        <taxon>Pirellulaceae</taxon>
        <taxon>Rhodopirellula</taxon>
    </lineage>
</organism>
<proteinExistence type="predicted"/>
<reference evidence="2 3" key="1">
    <citation type="journal article" date="2013" name="Mar. Genomics">
        <title>Expression of sulfatases in Rhodopirellula baltica and the diversity of sulfatases in the genus Rhodopirellula.</title>
        <authorList>
            <person name="Wegner C.E."/>
            <person name="Richter-Heitmann T."/>
            <person name="Klindworth A."/>
            <person name="Klockow C."/>
            <person name="Richter M."/>
            <person name="Achstetter T."/>
            <person name="Glockner F.O."/>
            <person name="Harder J."/>
        </authorList>
    </citation>
    <scope>NUCLEOTIDE SEQUENCE [LARGE SCALE GENOMIC DNA]</scope>
    <source>
        <strain evidence="2 3">SM41</strain>
    </source>
</reference>
<comment type="caution">
    <text evidence="2">The sequence shown here is derived from an EMBL/GenBank/DDBJ whole genome shotgun (WGS) entry which is preliminary data.</text>
</comment>
<accession>M5TXR9</accession>